<dbReference type="InterPro" id="IPR028994">
    <property type="entry name" value="Integrin_alpha_N"/>
</dbReference>
<accession>A0AAN9XZJ3</accession>
<dbReference type="AlphaFoldDB" id="A0AAN9XZJ3"/>
<dbReference type="SUPFAM" id="SSF69318">
    <property type="entry name" value="Integrin alpha N-terminal domain"/>
    <property type="match status" value="1"/>
</dbReference>
<reference evidence="1 2" key="1">
    <citation type="submission" date="2024-03" db="EMBL/GenBank/DDBJ databases">
        <title>Adaptation during the transition from Ophiocordyceps entomopathogen to insect associate is accompanied by gene loss and intensified selection.</title>
        <authorList>
            <person name="Ward C.M."/>
            <person name="Onetto C.A."/>
            <person name="Borneman A.R."/>
        </authorList>
    </citation>
    <scope>NUCLEOTIDE SEQUENCE [LARGE SCALE GENOMIC DNA]</scope>
    <source>
        <strain evidence="1">AWRI1</strain>
        <tissue evidence="1">Single Adult Female</tissue>
    </source>
</reference>
<evidence type="ECO:0000313" key="1">
    <source>
        <dbReference type="EMBL" id="KAK7574288.1"/>
    </source>
</evidence>
<name>A0AAN9XZJ3_9HEMI</name>
<dbReference type="InterPro" id="IPR031793">
    <property type="entry name" value="KICSTOR_ITFG2"/>
</dbReference>
<dbReference type="EMBL" id="JBBCAQ010000037">
    <property type="protein sequence ID" value="KAK7574288.1"/>
    <property type="molecule type" value="Genomic_DNA"/>
</dbReference>
<dbReference type="GO" id="GO:0032006">
    <property type="term" value="P:regulation of TOR signaling"/>
    <property type="evidence" value="ECO:0007669"/>
    <property type="project" value="TreeGrafter"/>
</dbReference>
<dbReference type="Pfam" id="PF15907">
    <property type="entry name" value="Itfg2"/>
    <property type="match status" value="1"/>
</dbReference>
<keyword evidence="2" id="KW-1185">Reference proteome</keyword>
<proteinExistence type="predicted"/>
<sequence length="213" mass="23798">MRSVSFDKFFDLSFEGNIYQNAIVLGDVDNDGHNELVIGNLAGTLFIYKERSCIQTIEKLGMITAMGVGDVLNCGSKALVVVSGDGQCHIFLCLSRQSSEDKNREPDDSNFRLERVHIQRIPPNTKVLLIGDIDNDGLLELVLGLTDRVVRSYRWSQNFTGGKLVCLNKWECANQIGNITLNYDSSRQPSLLISQPGGTFMRIRCQTDYASNR</sequence>
<dbReference type="Proteomes" id="UP001367676">
    <property type="component" value="Unassembled WGS sequence"/>
</dbReference>
<comment type="caution">
    <text evidence="1">The sequence shown here is derived from an EMBL/GenBank/DDBJ whole genome shotgun (WGS) entry which is preliminary data.</text>
</comment>
<evidence type="ECO:0000313" key="2">
    <source>
        <dbReference type="Proteomes" id="UP001367676"/>
    </source>
</evidence>
<protein>
    <submittedName>
        <fullName evidence="1">Uncharacterized protein</fullName>
    </submittedName>
</protein>
<dbReference type="PANTHER" id="PTHR16317:SF1">
    <property type="entry name" value="KICSTOR COMPLEX PROTEIN ITFG2"/>
    <property type="match status" value="1"/>
</dbReference>
<organism evidence="1 2">
    <name type="scientific">Parthenolecanium corni</name>
    <dbReference type="NCBI Taxonomy" id="536013"/>
    <lineage>
        <taxon>Eukaryota</taxon>
        <taxon>Metazoa</taxon>
        <taxon>Ecdysozoa</taxon>
        <taxon>Arthropoda</taxon>
        <taxon>Hexapoda</taxon>
        <taxon>Insecta</taxon>
        <taxon>Pterygota</taxon>
        <taxon>Neoptera</taxon>
        <taxon>Paraneoptera</taxon>
        <taxon>Hemiptera</taxon>
        <taxon>Sternorrhyncha</taxon>
        <taxon>Coccoidea</taxon>
        <taxon>Coccidae</taxon>
        <taxon>Parthenolecanium</taxon>
    </lineage>
</organism>
<gene>
    <name evidence="1" type="ORF">V9T40_011479</name>
</gene>
<dbReference type="PANTHER" id="PTHR16317">
    <property type="entry name" value="INTEGRIN ALPHA REPEAT DOMAIN-CONTAINING"/>
    <property type="match status" value="1"/>
</dbReference>